<dbReference type="EMBL" id="SLXF01000004">
    <property type="protein sequence ID" value="TCP07737.1"/>
    <property type="molecule type" value="Genomic_DNA"/>
</dbReference>
<name>A0AA46DEE3_9BURK</name>
<organism evidence="2 3">
    <name type="scientific">Caldimonas thermodepolymerans</name>
    <dbReference type="NCBI Taxonomy" id="215580"/>
    <lineage>
        <taxon>Bacteria</taxon>
        <taxon>Pseudomonadati</taxon>
        <taxon>Pseudomonadota</taxon>
        <taxon>Betaproteobacteria</taxon>
        <taxon>Burkholderiales</taxon>
        <taxon>Sphaerotilaceae</taxon>
        <taxon>Caldimonas</taxon>
    </lineage>
</organism>
<dbReference type="AlphaFoldDB" id="A0AA46DEE3"/>
<evidence type="ECO:0000313" key="2">
    <source>
        <dbReference type="EMBL" id="TCP07737.1"/>
    </source>
</evidence>
<reference evidence="2 3" key="1">
    <citation type="submission" date="2019-03" db="EMBL/GenBank/DDBJ databases">
        <title>Genomic Encyclopedia of Type Strains, Phase IV (KMG-IV): sequencing the most valuable type-strain genomes for metagenomic binning, comparative biology and taxonomic classification.</title>
        <authorList>
            <person name="Goeker M."/>
        </authorList>
    </citation>
    <scope>NUCLEOTIDE SEQUENCE [LARGE SCALE GENOMIC DNA]</scope>
    <source>
        <strain evidence="2 3">DSM 15264</strain>
    </source>
</reference>
<dbReference type="RefSeq" id="WP_132764947.1">
    <property type="nucleotide sequence ID" value="NZ_CALFFA010000004.1"/>
</dbReference>
<keyword evidence="1" id="KW-0472">Membrane</keyword>
<keyword evidence="1" id="KW-1133">Transmembrane helix</keyword>
<sequence>MTAATTVELQVAAREIKPSAAQFLGTLFAKAYALLAAVGPLFVKAWVGAWNLGDRIGRLIKREPSGPESVEYVLRMARYYERTQPGFAADLRAAACRYDPELDR</sequence>
<evidence type="ECO:0000256" key="1">
    <source>
        <dbReference type="SAM" id="Phobius"/>
    </source>
</evidence>
<proteinExistence type="predicted"/>
<keyword evidence="1" id="KW-0812">Transmembrane</keyword>
<gene>
    <name evidence="2" type="ORF">EV676_104293</name>
</gene>
<comment type="caution">
    <text evidence="2">The sequence shown here is derived from an EMBL/GenBank/DDBJ whole genome shotgun (WGS) entry which is preliminary data.</text>
</comment>
<dbReference type="Proteomes" id="UP000294772">
    <property type="component" value="Unassembled WGS sequence"/>
</dbReference>
<protein>
    <submittedName>
        <fullName evidence="2">Uncharacterized protein</fullName>
    </submittedName>
</protein>
<feature type="transmembrane region" description="Helical" evidence="1">
    <location>
        <begin position="31"/>
        <end position="52"/>
    </location>
</feature>
<evidence type="ECO:0000313" key="3">
    <source>
        <dbReference type="Proteomes" id="UP000294772"/>
    </source>
</evidence>
<accession>A0AA46DEE3</accession>